<dbReference type="GO" id="GO:0016887">
    <property type="term" value="F:ATP hydrolysis activity"/>
    <property type="evidence" value="ECO:0007669"/>
    <property type="project" value="InterPro"/>
</dbReference>
<sequence>MPAGEVTPALEVDDLHVTLGSTAILHGVSLCVDHGDTVALMGANGSGKSTLVKALVGINPIESGRVSFFGTDTSARGARRVLRRIGYVPQRIHAGGGVPSTAIEVVRAGLLGPGRLFARTSDTAKARRALARVGLEKRENDTVHTFSGGQAQRLLIARALVREPEMLILDEPLAGIDSSSKDSLAHTIAQMKAEGVTSLIVLHETGALDDLLDYAITLDGGRVVSVGPPHPPEPGHDHPDHDHVHPHASATAHPRTPDLKD</sequence>
<dbReference type="PROSITE" id="PS00211">
    <property type="entry name" value="ABC_TRANSPORTER_1"/>
    <property type="match status" value="1"/>
</dbReference>
<evidence type="ECO:0000313" key="8">
    <source>
        <dbReference type="Proteomes" id="UP000627538"/>
    </source>
</evidence>
<dbReference type="PANTHER" id="PTHR42734:SF5">
    <property type="entry name" value="IRON TRANSPORT SYSTEM ATP-BINDING PROTEIN HI_0361-RELATED"/>
    <property type="match status" value="1"/>
</dbReference>
<keyword evidence="2" id="KW-0813">Transport</keyword>
<dbReference type="Gene3D" id="3.40.50.300">
    <property type="entry name" value="P-loop containing nucleotide triphosphate hydrolases"/>
    <property type="match status" value="1"/>
</dbReference>
<evidence type="ECO:0000259" key="6">
    <source>
        <dbReference type="PROSITE" id="PS50893"/>
    </source>
</evidence>
<keyword evidence="4 7" id="KW-0067">ATP-binding</keyword>
<evidence type="ECO:0000313" key="7">
    <source>
        <dbReference type="EMBL" id="MBD3689081.1"/>
    </source>
</evidence>
<dbReference type="SUPFAM" id="SSF52540">
    <property type="entry name" value="P-loop containing nucleoside triphosphate hydrolases"/>
    <property type="match status" value="1"/>
</dbReference>
<dbReference type="InterPro" id="IPR003439">
    <property type="entry name" value="ABC_transporter-like_ATP-bd"/>
</dbReference>
<keyword evidence="8" id="KW-1185">Reference proteome</keyword>
<protein>
    <submittedName>
        <fullName evidence="7">ATP-binding cassette domain-containing protein</fullName>
    </submittedName>
</protein>
<dbReference type="EMBL" id="JACRUO010000001">
    <property type="protein sequence ID" value="MBD3689081.1"/>
    <property type="molecule type" value="Genomic_DNA"/>
</dbReference>
<name>A0A8I0GBQ1_9ACTO</name>
<dbReference type="RefSeq" id="WP_191071155.1">
    <property type="nucleotide sequence ID" value="NZ_CP060506.1"/>
</dbReference>
<reference evidence="7 8" key="1">
    <citation type="submission" date="2020-08" db="EMBL/GenBank/DDBJ databases">
        <title>Winkia gen. nov., sp. nov., isolated from faeces of the Anser albifrons in China.</title>
        <authorList>
            <person name="Liu Q."/>
        </authorList>
    </citation>
    <scope>NUCLEOTIDE SEQUENCE [LARGE SCALE GENOMIC DNA]</scope>
    <source>
        <strain evidence="7 8">C62</strain>
    </source>
</reference>
<dbReference type="PANTHER" id="PTHR42734">
    <property type="entry name" value="METAL TRANSPORT SYSTEM ATP-BINDING PROTEIN TM_0124-RELATED"/>
    <property type="match status" value="1"/>
</dbReference>
<dbReference type="InterPro" id="IPR027417">
    <property type="entry name" value="P-loop_NTPase"/>
</dbReference>
<evidence type="ECO:0000256" key="1">
    <source>
        <dbReference type="ARBA" id="ARBA00005417"/>
    </source>
</evidence>
<dbReference type="Proteomes" id="UP000627538">
    <property type="component" value="Unassembled WGS sequence"/>
</dbReference>
<proteinExistence type="inferred from homology"/>
<keyword evidence="3" id="KW-0547">Nucleotide-binding</keyword>
<evidence type="ECO:0000256" key="5">
    <source>
        <dbReference type="SAM" id="MobiDB-lite"/>
    </source>
</evidence>
<evidence type="ECO:0000256" key="4">
    <source>
        <dbReference type="ARBA" id="ARBA00022840"/>
    </source>
</evidence>
<organism evidence="7 8">
    <name type="scientific">Nanchangia anserum</name>
    <dbReference type="NCBI Taxonomy" id="2692125"/>
    <lineage>
        <taxon>Bacteria</taxon>
        <taxon>Bacillati</taxon>
        <taxon>Actinomycetota</taxon>
        <taxon>Actinomycetes</taxon>
        <taxon>Actinomycetales</taxon>
        <taxon>Actinomycetaceae</taxon>
        <taxon>Nanchangia</taxon>
    </lineage>
</organism>
<accession>A0A8I0GBQ1</accession>
<dbReference type="AlphaFoldDB" id="A0A8I0GBQ1"/>
<evidence type="ECO:0000256" key="3">
    <source>
        <dbReference type="ARBA" id="ARBA00022741"/>
    </source>
</evidence>
<feature type="region of interest" description="Disordered" evidence="5">
    <location>
        <begin position="223"/>
        <end position="261"/>
    </location>
</feature>
<dbReference type="InterPro" id="IPR003593">
    <property type="entry name" value="AAA+_ATPase"/>
</dbReference>
<dbReference type="Pfam" id="PF00005">
    <property type="entry name" value="ABC_tran"/>
    <property type="match status" value="1"/>
</dbReference>
<comment type="caution">
    <text evidence="7">The sequence shown here is derived from an EMBL/GenBank/DDBJ whole genome shotgun (WGS) entry which is preliminary data.</text>
</comment>
<gene>
    <name evidence="7" type="ORF">H8R10_02380</name>
</gene>
<dbReference type="SMART" id="SM00382">
    <property type="entry name" value="AAA"/>
    <property type="match status" value="1"/>
</dbReference>
<dbReference type="InterPro" id="IPR050153">
    <property type="entry name" value="Metal_Ion_Import_ABC"/>
</dbReference>
<dbReference type="PROSITE" id="PS50893">
    <property type="entry name" value="ABC_TRANSPORTER_2"/>
    <property type="match status" value="1"/>
</dbReference>
<feature type="compositionally biased region" description="Basic and acidic residues" evidence="5">
    <location>
        <begin position="233"/>
        <end position="245"/>
    </location>
</feature>
<feature type="domain" description="ABC transporter" evidence="6">
    <location>
        <begin position="10"/>
        <end position="245"/>
    </location>
</feature>
<comment type="similarity">
    <text evidence="1">Belongs to the ABC transporter superfamily.</text>
</comment>
<evidence type="ECO:0000256" key="2">
    <source>
        <dbReference type="ARBA" id="ARBA00022448"/>
    </source>
</evidence>
<dbReference type="InterPro" id="IPR017871">
    <property type="entry name" value="ABC_transporter-like_CS"/>
</dbReference>
<dbReference type="GO" id="GO:0005524">
    <property type="term" value="F:ATP binding"/>
    <property type="evidence" value="ECO:0007669"/>
    <property type="project" value="UniProtKB-KW"/>
</dbReference>